<comment type="caution">
    <text evidence="1">The sequence shown here is derived from an EMBL/GenBank/DDBJ whole genome shotgun (WGS) entry which is preliminary data.</text>
</comment>
<accession>A0ABU6JDJ5</accession>
<gene>
    <name evidence="1" type="ORF">RY831_21365</name>
</gene>
<dbReference type="RefSeq" id="WP_326508408.1">
    <property type="nucleotide sequence ID" value="NZ_JAWIIV010000021.1"/>
</dbReference>
<protein>
    <submittedName>
        <fullName evidence="1">Uncharacterized protein</fullName>
    </submittedName>
</protein>
<proteinExistence type="predicted"/>
<evidence type="ECO:0000313" key="2">
    <source>
        <dbReference type="Proteomes" id="UP001352263"/>
    </source>
</evidence>
<evidence type="ECO:0000313" key="1">
    <source>
        <dbReference type="EMBL" id="MEC4721721.1"/>
    </source>
</evidence>
<name>A0ABU6JDJ5_9BURK</name>
<sequence length="70" mass="8049">MAVSDSALHNIRSQASLRTNQTARKLFEALHQAPEWNLEREGDGYWSVPVNVRWNAFLLGWYASQETGSW</sequence>
<keyword evidence="2" id="KW-1185">Reference proteome</keyword>
<organism evidence="1 2">
    <name type="scientific">Noviherbaspirillum album</name>
    <dbReference type="NCBI Taxonomy" id="3080276"/>
    <lineage>
        <taxon>Bacteria</taxon>
        <taxon>Pseudomonadati</taxon>
        <taxon>Pseudomonadota</taxon>
        <taxon>Betaproteobacteria</taxon>
        <taxon>Burkholderiales</taxon>
        <taxon>Oxalobacteraceae</taxon>
        <taxon>Noviherbaspirillum</taxon>
    </lineage>
</organism>
<reference evidence="1 2" key="1">
    <citation type="submission" date="2023-10" db="EMBL/GenBank/DDBJ databases">
        <title>Noviherbaspirillum sp. CPCC 100848 genome assembly.</title>
        <authorList>
            <person name="Li X.Y."/>
            <person name="Fang X.M."/>
        </authorList>
    </citation>
    <scope>NUCLEOTIDE SEQUENCE [LARGE SCALE GENOMIC DNA]</scope>
    <source>
        <strain evidence="1 2">CPCC 100848</strain>
    </source>
</reference>
<dbReference type="EMBL" id="JAWIIV010000021">
    <property type="protein sequence ID" value="MEC4721721.1"/>
    <property type="molecule type" value="Genomic_DNA"/>
</dbReference>
<dbReference type="Proteomes" id="UP001352263">
    <property type="component" value="Unassembled WGS sequence"/>
</dbReference>